<gene>
    <name evidence="1" type="ORF">H6G81_10710</name>
</gene>
<keyword evidence="2" id="KW-1185">Reference proteome</keyword>
<sequence length="86" mass="10126">MKSGEAIACHNPKQLFSTDVEINYALPRTPRRRSTAKSLHLFHVYVFCQKFIKTILVYVFPLNYLVAKTPRITVHLWFFNSLMYCT</sequence>
<accession>A0ABR8GP99</accession>
<protein>
    <submittedName>
        <fullName evidence="1">Uncharacterized protein</fullName>
    </submittedName>
</protein>
<name>A0ABR8GP99_9CYAN</name>
<proteinExistence type="predicted"/>
<evidence type="ECO:0000313" key="1">
    <source>
        <dbReference type="EMBL" id="MBD2604988.1"/>
    </source>
</evidence>
<dbReference type="Proteomes" id="UP000660380">
    <property type="component" value="Unassembled WGS sequence"/>
</dbReference>
<dbReference type="EMBL" id="JACJTA010000017">
    <property type="protein sequence ID" value="MBD2604988.1"/>
    <property type="molecule type" value="Genomic_DNA"/>
</dbReference>
<dbReference type="RefSeq" id="WP_144238445.1">
    <property type="nucleotide sequence ID" value="NZ_JACJTA010000017.1"/>
</dbReference>
<reference evidence="1 2" key="1">
    <citation type="journal article" date="2020" name="ISME J.">
        <title>Comparative genomics reveals insights into cyanobacterial evolution and habitat adaptation.</title>
        <authorList>
            <person name="Chen M.Y."/>
            <person name="Teng W.K."/>
            <person name="Zhao L."/>
            <person name="Hu C.X."/>
            <person name="Zhou Y.K."/>
            <person name="Han B.P."/>
            <person name="Song L.R."/>
            <person name="Shu W.S."/>
        </authorList>
    </citation>
    <scope>NUCLEOTIDE SEQUENCE [LARGE SCALE GENOMIC DNA]</scope>
    <source>
        <strain evidence="1 2">FACHB-248</strain>
    </source>
</reference>
<evidence type="ECO:0000313" key="2">
    <source>
        <dbReference type="Proteomes" id="UP000660380"/>
    </source>
</evidence>
<organism evidence="1 2">
    <name type="scientific">Scytonema hofmannii FACHB-248</name>
    <dbReference type="NCBI Taxonomy" id="1842502"/>
    <lineage>
        <taxon>Bacteria</taxon>
        <taxon>Bacillati</taxon>
        <taxon>Cyanobacteriota</taxon>
        <taxon>Cyanophyceae</taxon>
        <taxon>Nostocales</taxon>
        <taxon>Scytonemataceae</taxon>
        <taxon>Scytonema</taxon>
    </lineage>
</organism>
<comment type="caution">
    <text evidence="1">The sequence shown here is derived from an EMBL/GenBank/DDBJ whole genome shotgun (WGS) entry which is preliminary data.</text>
</comment>